<organism evidence="2 3">
    <name type="scientific">Calocera cornea HHB12733</name>
    <dbReference type="NCBI Taxonomy" id="1353952"/>
    <lineage>
        <taxon>Eukaryota</taxon>
        <taxon>Fungi</taxon>
        <taxon>Dikarya</taxon>
        <taxon>Basidiomycota</taxon>
        <taxon>Agaricomycotina</taxon>
        <taxon>Dacrymycetes</taxon>
        <taxon>Dacrymycetales</taxon>
        <taxon>Dacrymycetaceae</taxon>
        <taxon>Calocera</taxon>
    </lineage>
</organism>
<feature type="compositionally biased region" description="Polar residues" evidence="1">
    <location>
        <begin position="86"/>
        <end position="99"/>
    </location>
</feature>
<dbReference type="AlphaFoldDB" id="A0A165F3G6"/>
<accession>A0A165F3G6</accession>
<protein>
    <submittedName>
        <fullName evidence="2">Uncharacterized protein</fullName>
    </submittedName>
</protein>
<proteinExistence type="predicted"/>
<evidence type="ECO:0000256" key="1">
    <source>
        <dbReference type="SAM" id="MobiDB-lite"/>
    </source>
</evidence>
<reference evidence="2 3" key="1">
    <citation type="journal article" date="2016" name="Mol. Biol. Evol.">
        <title>Comparative Genomics of Early-Diverging Mushroom-Forming Fungi Provides Insights into the Origins of Lignocellulose Decay Capabilities.</title>
        <authorList>
            <person name="Nagy L.G."/>
            <person name="Riley R."/>
            <person name="Tritt A."/>
            <person name="Adam C."/>
            <person name="Daum C."/>
            <person name="Floudas D."/>
            <person name="Sun H."/>
            <person name="Yadav J.S."/>
            <person name="Pangilinan J."/>
            <person name="Larsson K.H."/>
            <person name="Matsuura K."/>
            <person name="Barry K."/>
            <person name="Labutti K."/>
            <person name="Kuo R."/>
            <person name="Ohm R.A."/>
            <person name="Bhattacharya S.S."/>
            <person name="Shirouzu T."/>
            <person name="Yoshinaga Y."/>
            <person name="Martin F.M."/>
            <person name="Grigoriev I.V."/>
            <person name="Hibbett D.S."/>
        </authorList>
    </citation>
    <scope>NUCLEOTIDE SEQUENCE [LARGE SCALE GENOMIC DNA]</scope>
    <source>
        <strain evidence="2 3">HHB12733</strain>
    </source>
</reference>
<feature type="region of interest" description="Disordered" evidence="1">
    <location>
        <begin position="80"/>
        <end position="115"/>
    </location>
</feature>
<sequence length="355" mass="39593">MSCISGKTNFITTECEAMSGIINGNFNRLNPDRARAPHQTEQEHDADDMIIFNGCSAAIESGDYRTVLQSTLEQQNALAQRRLDDTPTTNPAISPSASTAMAHMPVGTTTPKNKFAPLPADPPPFLLPPKPAKELSPEERGSFCDWLKAHGQPFPSRTAMDPVQRQAHQAGTQALPHLCVPTVLSKWLPSSLLQNVTDLGFRDVWYGLDEDTLWLAQLKGLLNAPAHAALRTLAWVRANMCRLFVEAWREITECSSYQAWLCEAIIKDSRYARSETNMSGEELAYCLQSMIAVYQRHYALQARMVKLGSIIGLPQVSAWLWILNMRAWSHNLAQIRLFEHILAPSGFHNTLPHPP</sequence>
<keyword evidence="3" id="KW-1185">Reference proteome</keyword>
<dbReference type="EMBL" id="KV423983">
    <property type="protein sequence ID" value="KZT56106.1"/>
    <property type="molecule type" value="Genomic_DNA"/>
</dbReference>
<dbReference type="InParanoid" id="A0A165F3G6"/>
<dbReference type="Proteomes" id="UP000076842">
    <property type="component" value="Unassembled WGS sequence"/>
</dbReference>
<evidence type="ECO:0000313" key="2">
    <source>
        <dbReference type="EMBL" id="KZT56106.1"/>
    </source>
</evidence>
<gene>
    <name evidence="2" type="ORF">CALCODRAFT_484231</name>
</gene>
<name>A0A165F3G6_9BASI</name>
<evidence type="ECO:0000313" key="3">
    <source>
        <dbReference type="Proteomes" id="UP000076842"/>
    </source>
</evidence>